<keyword evidence="1" id="KW-1133">Transmembrane helix</keyword>
<evidence type="ECO:0000313" key="3">
    <source>
        <dbReference type="EMBL" id="CAB3225026.1"/>
    </source>
</evidence>
<keyword evidence="5" id="KW-1185">Reference proteome</keyword>
<feature type="transmembrane region" description="Helical" evidence="1">
    <location>
        <begin position="212"/>
        <end position="234"/>
    </location>
</feature>
<dbReference type="Proteomes" id="UP000494256">
    <property type="component" value="Unassembled WGS sequence"/>
</dbReference>
<dbReference type="EMBL" id="CADEBC010000196">
    <property type="protein sequence ID" value="CAB3225026.1"/>
    <property type="molecule type" value="Genomic_DNA"/>
</dbReference>
<keyword evidence="1" id="KW-0812">Transmembrane</keyword>
<keyword evidence="1" id="KW-0472">Membrane</keyword>
<accession>A0A8S1B4L9</accession>
<comment type="caution">
    <text evidence="4">The sequence shown here is derived from an EMBL/GenBank/DDBJ whole genome shotgun (WGS) entry which is preliminary data.</text>
</comment>
<dbReference type="OrthoDB" id="10071013at2759"/>
<evidence type="ECO:0000313" key="4">
    <source>
        <dbReference type="EMBL" id="CAB3256644.1"/>
    </source>
</evidence>
<proteinExistence type="predicted"/>
<dbReference type="AlphaFoldDB" id="A0A8S1B4L9"/>
<evidence type="ECO:0000313" key="6">
    <source>
        <dbReference type="Proteomes" id="UP000494256"/>
    </source>
</evidence>
<evidence type="ECO:0000313" key="5">
    <source>
        <dbReference type="Proteomes" id="UP000494106"/>
    </source>
</evidence>
<protein>
    <submittedName>
        <fullName evidence="4">Uncharacterized protein</fullName>
    </submittedName>
</protein>
<dbReference type="Proteomes" id="UP000494106">
    <property type="component" value="Unassembled WGS sequence"/>
</dbReference>
<name>A0A8S1B4L9_ARCPL</name>
<feature type="chain" id="PRO_5036434383" evidence="2">
    <location>
        <begin position="20"/>
        <end position="259"/>
    </location>
</feature>
<dbReference type="EMBL" id="CADEBD010000494">
    <property type="protein sequence ID" value="CAB3256644.1"/>
    <property type="molecule type" value="Genomic_DNA"/>
</dbReference>
<evidence type="ECO:0000256" key="2">
    <source>
        <dbReference type="SAM" id="SignalP"/>
    </source>
</evidence>
<keyword evidence="2" id="KW-0732">Signal</keyword>
<evidence type="ECO:0000256" key="1">
    <source>
        <dbReference type="SAM" id="Phobius"/>
    </source>
</evidence>
<sequence length="259" mass="28304">MIYLYVVVCNILFLPVILCNDITVTKSKVINNTPPVSLLPNETQVPSEGGSISPDKLAIALPKNNDNIPSLDKETGKSKIVARKGAGNYTDEITNSSEKPILSLSENVSLKANTSIANSNTTNEQSTTTIKNITLQMDNSSVVNKSTVNNSSENANNTVQLPKKPLILNADLLENAQSEIKSSPATIVNSQIQSPNNKVKTYISSANNHPGMVMPIVITILLVPMFAVLGYMALRRGQEAWKNRHYKRMDFLLDGMYND</sequence>
<organism evidence="4 6">
    <name type="scientific">Arctia plantaginis</name>
    <name type="common">Wood tiger moth</name>
    <name type="synonym">Phalaena plantaginis</name>
    <dbReference type="NCBI Taxonomy" id="874455"/>
    <lineage>
        <taxon>Eukaryota</taxon>
        <taxon>Metazoa</taxon>
        <taxon>Ecdysozoa</taxon>
        <taxon>Arthropoda</taxon>
        <taxon>Hexapoda</taxon>
        <taxon>Insecta</taxon>
        <taxon>Pterygota</taxon>
        <taxon>Neoptera</taxon>
        <taxon>Endopterygota</taxon>
        <taxon>Lepidoptera</taxon>
        <taxon>Glossata</taxon>
        <taxon>Ditrysia</taxon>
        <taxon>Noctuoidea</taxon>
        <taxon>Erebidae</taxon>
        <taxon>Arctiinae</taxon>
        <taxon>Arctia</taxon>
    </lineage>
</organism>
<gene>
    <name evidence="4" type="ORF">APLA_LOCUS15670</name>
    <name evidence="3" type="ORF">APLA_LOCUS2303</name>
</gene>
<reference evidence="5 6" key="1">
    <citation type="submission" date="2020-04" db="EMBL/GenBank/DDBJ databases">
        <authorList>
            <person name="Wallbank WR R."/>
            <person name="Pardo Diaz C."/>
            <person name="Kozak K."/>
            <person name="Martin S."/>
            <person name="Jiggins C."/>
            <person name="Moest M."/>
            <person name="Warren A I."/>
            <person name="Byers J.R.P. K."/>
            <person name="Montejo-Kovacevich G."/>
            <person name="Yen C E."/>
        </authorList>
    </citation>
    <scope>NUCLEOTIDE SEQUENCE [LARGE SCALE GENOMIC DNA]</scope>
</reference>
<feature type="signal peptide" evidence="2">
    <location>
        <begin position="1"/>
        <end position="19"/>
    </location>
</feature>